<dbReference type="EMBL" id="JBGMEK010000029">
    <property type="protein sequence ID" value="MFA0811926.1"/>
    <property type="molecule type" value="Genomic_DNA"/>
</dbReference>
<dbReference type="InterPro" id="IPR047589">
    <property type="entry name" value="DUF11_rpt"/>
</dbReference>
<keyword evidence="4" id="KW-1185">Reference proteome</keyword>
<dbReference type="InterPro" id="IPR051172">
    <property type="entry name" value="Chlamydia_OmcB"/>
</dbReference>
<dbReference type="Gene3D" id="2.60.40.10">
    <property type="entry name" value="Immunoglobulins"/>
    <property type="match status" value="2"/>
</dbReference>
<feature type="compositionally biased region" description="Polar residues" evidence="1">
    <location>
        <begin position="1158"/>
        <end position="1175"/>
    </location>
</feature>
<name>A0ABV4P197_9GAMM</name>
<dbReference type="InterPro" id="IPR026466">
    <property type="entry name" value="Fim_isopep_form_D2_dom"/>
</dbReference>
<dbReference type="SUPFAM" id="SSF117074">
    <property type="entry name" value="Hypothetical protein PA1324"/>
    <property type="match status" value="1"/>
</dbReference>
<dbReference type="InterPro" id="IPR013783">
    <property type="entry name" value="Ig-like_fold"/>
</dbReference>
<gene>
    <name evidence="3" type="ORF">ACCI49_13480</name>
</gene>
<proteinExistence type="predicted"/>
<reference evidence="3 4" key="1">
    <citation type="submission" date="2024-08" db="EMBL/GenBank/DDBJ databases">
        <authorList>
            <person name="Ishaq N."/>
        </authorList>
    </citation>
    <scope>NUCLEOTIDE SEQUENCE [LARGE SCALE GENOMIC DNA]</scope>
    <source>
        <strain evidence="3 4">DSM 18651</strain>
    </source>
</reference>
<dbReference type="Gene3D" id="2.60.40.740">
    <property type="match status" value="2"/>
</dbReference>
<feature type="region of interest" description="Disordered" evidence="1">
    <location>
        <begin position="1158"/>
        <end position="1181"/>
    </location>
</feature>
<evidence type="ECO:0000313" key="4">
    <source>
        <dbReference type="Proteomes" id="UP001569428"/>
    </source>
</evidence>
<dbReference type="Proteomes" id="UP001569428">
    <property type="component" value="Unassembled WGS sequence"/>
</dbReference>
<sequence>MSEVIGLKFWKHSFAGLILTSFYFLFAASNALATEECPVPSISDVVAIANDSHCELCGTGTVRVRLRNPTDEPLRNLSLDLNLNNPRLEYAGGLQITGTDIVSTSPVDGDDNPSFTFNDLPGSSLGGPICSESDVFDNDCEYVQLEFNVRSRPGEEENLAELNLPLGITATARYSACGSTTIQQQSDNQTLTIEQPTPSLSKSVSTFDTSSGALIPTFGDSTAYGHEHDGVVWEVTVNSGSRELEAVKFEDLLAPLNGATDLEWACFSRVDAISSVVDDSAQGSCQRIDDVGNQLVGVDAAGLKFNLPTINGAVSIFFSGEMDGSCNSQRQTNVVRNLEWGCDVQVGDPIGGITHAWGQAPPASQSANLFSNQSPTDLDITTTIHNVQGTSGRAGSRGEITIRVVNNTGHTVSGIRLLNTLPTEYVMDPTYSPRVNRRNGGGGNDYPGRIASGRGGVNWDNSVTLTPDQSDLGDTKLKAPKFSLKGAGQANGDGTQVDILRHGDWVEVTFRIILIDSEAFDLETNLDEGPNEPDTNYRKTLQHKVDVEFDNFCNINNAIVTETTNFDAWPEDLDVNIPAALHIVRDNGTTDLTFEITNEGGDRADHYYAYVSFGATMNVVGVPNGCSSTAVANPPLHPSTTHPSGANPEIPIWKLPPPDNNIPPIPADASIYLCSIDYGLGTLRAQSGSTGDITFVVEKNTSSTGLEADDLTFRVDLIGEITLDDERPLIYPTPEAANPGTYPIEQQANNYSLDAMRGKVLGFNLLKRHVPGSCNELPNRPSIEPEILIGEECDFEVYAGGWFGFETPGYNLIAVGGIEIADETPGGLNGRDGHQGYINHQQLSSCADATFPDPTRTDCSDTITNFTSTPGTLLSDSGLKWNVSDGSSYAVDKRGQWFLANMTTRLLNKDEDTVSGPTIHGDTSTDYGRARFTAYFKSGTGTSTTEQITIDNSSCTKNASCNTEYPGYPQWQDWTAELTVTEPNLNISKKVCNFSQVNGNINNCSWEDTVSGSKFDDFVYRITVENNQAAGPGAAPAYDVVITDELASAQMCVWPLATDGLQNTPEGDFGLVGTGVGRNDYSYDPNDPEASPHCLENGTRAYLTFSYDHSAALEQVNESDSIDFYYRVSPHRTVVPNQSFKNTASIFRYDSLKGLAGSQSNPTIGNTNHPDTNGQVPDRPGSPALGGARIYCIDGSGYCVSDDATMTIIDVKTEPKEVIELSLGDPRNNNVVVGEEIRYRLTGKVPASRLIDFTFRDDLPDGLSCIEADALDLRSIPDTNWFTGGDPTVPQVNCTDDYVEWRYGDQHLLSFDRTTYPDGLVPVELTFIARVENNAFTPHATTLVNPKVSGVAQMTYRPAIGADPVATNFDPHTINVQGPNIQLTKSFAVPNSDADDILTVTVTAENTGTAAAYNLHVLDDLTGTKLVYLGNIGGTDPPQNVDITTIGANAPIFSWNRSNADYTIAVGDTKTFTFDVRVEQGVEPHEILDNIVQARWQSLPGNDVALNSANTIGPDGAADGMRIGVLPNAGDAINDYETTASAQTEVPPLQLTKSDLEPAVVPTIGAHKKFQLEIRLPEGISQNVVITDQLGSPEGYVLSHNADFDITYDFVGIETINGAAPSEGVFNSFPTDNTSGNAVWNIGTVDTASENDTAGSTLDPLVRITYFARVENDLATNNGDTRQNSAALTYSNGESGATENLNDNTAAVTVVEPLLTINKAVSNATNPGNLPVGGDVLEYVITVAHDPASTAAAFDLNLVDTLPSELQFDSSFAPTAMINGGAVAGFVATPAGAPVGPLVWGRDNGDNTLDLQLGETLVITYRTQVTGVFGSPISNSVMLDWTSLDDSSINQQAYERDGAGCPAISAPDDYCEGPAEASIDTVDNTGIVKTVVADSDTASAVGTLRVGDTVTYQLALNLQAGTTPAVTINDALPSGLEFNSIVSVNGDTAAPYDDNLNDFVYSAIAVPTAGDTGTVTWNLGDILSNFGNTNKFVIEYTAKVVAGSGIAAPTATLTNTAVLNYTGAASTLQDSADITVLQPVIDSLTKTDATWPSSHMNVDPANDVMQFTLHACNSGLAPAYDLSLTDDLATQMDEASIANLQVTLDSTVLTQGTDYSYTAPGNRGDDMQFTFLVPVEAGACLDINYEIGFYTDIGGGENWVNTFTTNEFWSLSAKSGEQYAPVPLGTPYPMGTVATTVTAPQKTLQSAATAAVGEEVVYRIQVPGSATTSAIYDVEIADVLDPSLELIQLQEINGRAFTDNTTNNNIALALDIIPAGAVAIFELRARVANNATAQAGHNFNNEASYSYAATSGGVIQAGGTGTAPTLTILEPDLSATNSVANQTNPGNDPDAGDILRFTLDLTAAGNPENAAAYDLLVREQLSLGLEFVPGSVTFASVAQADPTVSGDGINAAQLLEWNRSNSDLDIAAGTNSLLVFDVLVLDEVLAAAILSASARIEWTSLNEDNSSPYERNGADGVGGLNDYVLENIAAQLTAANDSTISKTRVDDSYGSADPQLRVGDLVEYELRLSLPEGTAPNTLIVDTLPQGMVFVGTQSINGVTTAPFAAAAPFVHNDIAEPVQAGDPATGPTTLSWNIAELINSGDNNLTNDEFVLRYQARVLNKDAHPWPASNTALTNNVEFTFDAAAGAELRNDSDTLDLLQPDLVAAISSTPAGGTTLSAGNIVDYTITITNNGSAPAYDPIFRDIIPVGLRQGGVNVQSITVNGVAATIVAPTFDNGTGAAVWDFSAGMGYAINPGQALEMVYRVQADANLGAGLNLQNAAYVELYYSLDNDNLPSLGATVVTADMREDYGPTAPVSVQFNTPNAAPLLIENTQPTASIGEPFNYRITIPETVQPTALHDVSVLMDLTTSAADLEFVSAAKVSGSNTFTPENSGSATALVIADATSGIDVPAGEQVVIDVTLRLRDSNPPNVDGLAFTNSASYSYNYDNDNAAAGQGAGAGNTTLDMQVVEPTAITLTKTGPASMQSGLAGTFTLDLHNIGTGPAWDVTVTDILPDSNPGGMCETAPNNFAAQITDGAGAAVATLTEGTDFNATFDGASCTLTITSVGAAAMLAADHHLLLSYDAYLDVDTLDGDALTNIAGVELWHSWDSSMPQAREYSRPAPTNGTPGVLDHEDAYTVSASVPKVTFYKTVENVTRAENPATAATPADVLRYTLTLTNLSGADVSGIEITDDLGRLNSLPLFQSGSLQLVTAPVGSDSSGIDASAGTHGSGLLLVKNLELAATGNAGDSVQVVYEVTLAAVIDSGTPVLNQAQVQLPGQLLQNSDDPNINGIDDPDVTGDEDPTQVLIESEPLLVAHKTSVDMTDDPDLLMVADTLRYTIRVENTGNENIVNAMLRDQVPANTTYVAGSTTLNGTAVTDVGGASPLATGMDMNTSGEADGFVGATATGAAAVVVTFDVTINDVNDGTIISNQGFVNGEGAGSGPFDEIPSDDPATDAPNDPTIDIVGDLPLLIAHKTVAIAVDNISAGIVDPGDVLRYTIAISNMGGVDAMQVALTDQVPANTTYVAGTTTLNGMAVADNAGGMSLLNTALPVSSSDLTPPLPGANEGVISSAQTATVTFDVMVNADAARGTVISNQGSVAAQELPLTLTDADGNPANGAQPTQVVVGDAQLLSIVKEVAVVDGGAAEAGTVLEYLVTIANISGVPATMVRITDDLMVAGDGVLTYVADSAMLNGQVDGISVAGTVITADYSAIYGDLLPGESATLRFQAKLSETLEIGYTVLNTAEVQWNDPPSTNQASVAIDVGGTPGIANLAGYLWHDVNFNNQADTDERLLLNWAVDLYFNDALLETIQTDENGYFQFQGLAPNSYGGLSYEMRYAAPDAGENTASLGNPVSDFTNGPQRISEIFVESGANPQDLNLPLTPNGVVYNSILREPITGAALTMLRASSGQALPDRCFDDKKQQGQVTRTGGYYKFDINFDDAACPANADYLIQVEITDDDYVGGESLVIPAQTNGETAGFDVGACLGSNADMIPGTAQHCEVQLSPAHPPLDIEARDAASDYYLRLTLDDDQIPGESQLFNNHIAMDPHLEGALSITKTAAMLNVTRSQLVPYTITFGNTLPIPLSDLQLVDFFPAGFKYVAGSARLDGEPVEPVMDGLQLIWSDLRVEAEQTRELKLLLVVGSGVGEGKYVNRARMFNQLSGQEASGEASATVRVVPDPTFDCTDVIGKVFDDKNMNGYQDAGEGGLPGARVVTATGLNATADAHGRFHITCAVVPNADRGSNFVLKLDDRSLPSGYRLTTENPRVMRATRGKTVKFNFGASLHRVVRLDMAEAVFEPGTTELRPQWQSRIELLLEKLSEAPSVLRLSYLAENEDPDLVDERLQTIKAEIADEWARGNGDYELNIETEVFWRRGAPPSNGGLE</sequence>
<dbReference type="InterPro" id="IPR001434">
    <property type="entry name" value="OmcB-like_DUF11"/>
</dbReference>
<feature type="domain" description="DUF11" evidence="2">
    <location>
        <begin position="3645"/>
        <end position="3763"/>
    </location>
</feature>
<dbReference type="RefSeq" id="WP_371839534.1">
    <property type="nucleotide sequence ID" value="NZ_JBGMEK010000029.1"/>
</dbReference>
<comment type="caution">
    <text evidence="3">The sequence shown here is derived from an EMBL/GenBank/DDBJ whole genome shotgun (WGS) entry which is preliminary data.</text>
</comment>
<evidence type="ECO:0000259" key="2">
    <source>
        <dbReference type="Pfam" id="PF01345"/>
    </source>
</evidence>
<dbReference type="NCBIfam" id="TIGR04226">
    <property type="entry name" value="RrgB_K2N_iso_D2"/>
    <property type="match status" value="1"/>
</dbReference>
<organism evidence="3 4">
    <name type="scientific">Microbulbifer epialgicus</name>
    <dbReference type="NCBI Taxonomy" id="393907"/>
    <lineage>
        <taxon>Bacteria</taxon>
        <taxon>Pseudomonadati</taxon>
        <taxon>Pseudomonadota</taxon>
        <taxon>Gammaproteobacteria</taxon>
        <taxon>Cellvibrionales</taxon>
        <taxon>Microbulbiferaceae</taxon>
        <taxon>Microbulbifer</taxon>
    </lineage>
</organism>
<evidence type="ECO:0000313" key="3">
    <source>
        <dbReference type="EMBL" id="MFA0811926.1"/>
    </source>
</evidence>
<dbReference type="PANTHER" id="PTHR34819">
    <property type="entry name" value="LARGE CYSTEINE-RICH PERIPLASMIC PROTEIN OMCB"/>
    <property type="match status" value="1"/>
</dbReference>
<dbReference type="Pfam" id="PF01345">
    <property type="entry name" value="DUF11"/>
    <property type="match status" value="1"/>
</dbReference>
<accession>A0ABV4P197</accession>
<evidence type="ECO:0000256" key="1">
    <source>
        <dbReference type="SAM" id="MobiDB-lite"/>
    </source>
</evidence>
<protein>
    <submittedName>
        <fullName evidence="3">Isopeptide-forming domain-containing fimbrial protein</fullName>
    </submittedName>
</protein>
<dbReference type="NCBIfam" id="TIGR01451">
    <property type="entry name" value="B_ant_repeat"/>
    <property type="match status" value="4"/>
</dbReference>